<evidence type="ECO:0000313" key="1">
    <source>
        <dbReference type="EMBL" id="PLW26111.1"/>
    </source>
</evidence>
<dbReference type="EMBL" id="PGCI01000483">
    <property type="protein sequence ID" value="PLW26111.1"/>
    <property type="molecule type" value="Genomic_DNA"/>
</dbReference>
<reference evidence="1 2" key="1">
    <citation type="submission" date="2017-11" db="EMBL/GenBank/DDBJ databases">
        <title>De novo assembly and phasing of dikaryotic genomes from two isolates of Puccinia coronata f. sp. avenae, the causal agent of oat crown rust.</title>
        <authorList>
            <person name="Miller M.E."/>
            <person name="Zhang Y."/>
            <person name="Omidvar V."/>
            <person name="Sperschneider J."/>
            <person name="Schwessinger B."/>
            <person name="Raley C."/>
            <person name="Palmer J.M."/>
            <person name="Garnica D."/>
            <person name="Upadhyaya N."/>
            <person name="Rathjen J."/>
            <person name="Taylor J.M."/>
            <person name="Park R.F."/>
            <person name="Dodds P.N."/>
            <person name="Hirsch C.D."/>
            <person name="Kianian S.F."/>
            <person name="Figueroa M."/>
        </authorList>
    </citation>
    <scope>NUCLEOTIDE SEQUENCE [LARGE SCALE GENOMIC DNA]</scope>
    <source>
        <strain evidence="1">12SD80</strain>
    </source>
</reference>
<comment type="caution">
    <text evidence="1">The sequence shown here is derived from an EMBL/GenBank/DDBJ whole genome shotgun (WGS) entry which is preliminary data.</text>
</comment>
<dbReference type="AlphaFoldDB" id="A0A2N5TKU1"/>
<gene>
    <name evidence="1" type="ORF">PCASD_25811</name>
</gene>
<protein>
    <submittedName>
        <fullName evidence="1">Uncharacterized protein</fullName>
    </submittedName>
</protein>
<dbReference type="GO" id="GO:0031251">
    <property type="term" value="C:PAN complex"/>
    <property type="evidence" value="ECO:0007669"/>
    <property type="project" value="TreeGrafter"/>
</dbReference>
<proteinExistence type="predicted"/>
<dbReference type="PANTHER" id="PTHR15728">
    <property type="entry name" value="DEADENYLATION COMPLEX CATALYTIC SUBUNIT PAN2"/>
    <property type="match status" value="1"/>
</dbReference>
<dbReference type="GO" id="GO:0000932">
    <property type="term" value="C:P-body"/>
    <property type="evidence" value="ECO:0007669"/>
    <property type="project" value="TreeGrafter"/>
</dbReference>
<evidence type="ECO:0000313" key="2">
    <source>
        <dbReference type="Proteomes" id="UP000235392"/>
    </source>
</evidence>
<sequence>MVSTLFTSSTRQLQIMDLTHPMPSFSRDGLAYVEADRIVHLWTTTVGDILELGKESNSTTTTTTTSKPIKWSCGNMPIILPDAADDPTTPLIQWTDETPLSSIRMPCYNTKLFSVLPPESYITPYSPLYQRKRLRDPADFFLLML</sequence>
<organism evidence="1 2">
    <name type="scientific">Puccinia coronata f. sp. avenae</name>
    <dbReference type="NCBI Taxonomy" id="200324"/>
    <lineage>
        <taxon>Eukaryota</taxon>
        <taxon>Fungi</taxon>
        <taxon>Dikarya</taxon>
        <taxon>Basidiomycota</taxon>
        <taxon>Pucciniomycotina</taxon>
        <taxon>Pucciniomycetes</taxon>
        <taxon>Pucciniales</taxon>
        <taxon>Pucciniaceae</taxon>
        <taxon>Puccinia</taxon>
    </lineage>
</organism>
<dbReference type="GO" id="GO:0004535">
    <property type="term" value="F:poly(A)-specific ribonuclease activity"/>
    <property type="evidence" value="ECO:0007669"/>
    <property type="project" value="TreeGrafter"/>
</dbReference>
<name>A0A2N5TKU1_9BASI</name>
<accession>A0A2N5TKU1</accession>
<dbReference type="InterPro" id="IPR050785">
    <property type="entry name" value="PAN2-PAN3_catalytic_subunit"/>
</dbReference>
<dbReference type="PANTHER" id="PTHR15728:SF0">
    <property type="entry name" value="PAN2-PAN3 DEADENYLATION COMPLEX CATALYTIC SUBUNIT PAN2"/>
    <property type="match status" value="1"/>
</dbReference>
<dbReference type="GO" id="GO:0000289">
    <property type="term" value="P:nuclear-transcribed mRNA poly(A) tail shortening"/>
    <property type="evidence" value="ECO:0007669"/>
    <property type="project" value="TreeGrafter"/>
</dbReference>
<dbReference type="Proteomes" id="UP000235392">
    <property type="component" value="Unassembled WGS sequence"/>
</dbReference>